<feature type="DNA-binding region" description="OmpR/PhoB-type" evidence="2">
    <location>
        <begin position="5"/>
        <end position="103"/>
    </location>
</feature>
<dbReference type="EMBL" id="FQWL01000002">
    <property type="protein sequence ID" value="SHG49224.1"/>
    <property type="molecule type" value="Genomic_DNA"/>
</dbReference>
<dbReference type="Proteomes" id="UP000184532">
    <property type="component" value="Unassembled WGS sequence"/>
</dbReference>
<dbReference type="STRING" id="570519.SAMN04488116_1446"/>
<dbReference type="SMART" id="SM00862">
    <property type="entry name" value="Trans_reg_C"/>
    <property type="match status" value="1"/>
</dbReference>
<dbReference type="PROSITE" id="PS51755">
    <property type="entry name" value="OMPR_PHOB"/>
    <property type="match status" value="1"/>
</dbReference>
<organism evidence="4 5">
    <name type="scientific">Flagellimonas flava</name>
    <dbReference type="NCBI Taxonomy" id="570519"/>
    <lineage>
        <taxon>Bacteria</taxon>
        <taxon>Pseudomonadati</taxon>
        <taxon>Bacteroidota</taxon>
        <taxon>Flavobacteriia</taxon>
        <taxon>Flavobacteriales</taxon>
        <taxon>Flavobacteriaceae</taxon>
        <taxon>Flagellimonas</taxon>
    </lineage>
</organism>
<keyword evidence="5" id="KW-1185">Reference proteome</keyword>
<name>A0A1M5K8R1_9FLAO</name>
<dbReference type="OrthoDB" id="799930at2"/>
<dbReference type="GO" id="GO:0003677">
    <property type="term" value="F:DNA binding"/>
    <property type="evidence" value="ECO:0007669"/>
    <property type="project" value="UniProtKB-UniRule"/>
</dbReference>
<dbReference type="SUPFAM" id="SSF82171">
    <property type="entry name" value="DPP6 N-terminal domain-like"/>
    <property type="match status" value="1"/>
</dbReference>
<evidence type="ECO:0000313" key="4">
    <source>
        <dbReference type="EMBL" id="SHG49224.1"/>
    </source>
</evidence>
<evidence type="ECO:0000313" key="5">
    <source>
        <dbReference type="Proteomes" id="UP000184532"/>
    </source>
</evidence>
<feature type="domain" description="OmpR/PhoB-type" evidence="3">
    <location>
        <begin position="5"/>
        <end position="103"/>
    </location>
</feature>
<dbReference type="SUPFAM" id="SSF46894">
    <property type="entry name" value="C-terminal effector domain of the bipartite response regulators"/>
    <property type="match status" value="1"/>
</dbReference>
<evidence type="ECO:0000256" key="2">
    <source>
        <dbReference type="PROSITE-ProRule" id="PRU01091"/>
    </source>
</evidence>
<gene>
    <name evidence="4" type="ORF">SAMN04488116_1446</name>
</gene>
<protein>
    <submittedName>
        <fullName evidence="4">DNA-binding winged helix-turn-helix (WHTH) domain-containing protein</fullName>
    </submittedName>
</protein>
<accession>A0A1M5K8R1</accession>
<evidence type="ECO:0000259" key="3">
    <source>
        <dbReference type="PROSITE" id="PS51755"/>
    </source>
</evidence>
<sequence length="289" mass="33041">MQSQKSRYQIGHWIFDPTSLELKTGKKTVMLQNQIVKVLQVLIGADGQVVSKEQLLQNVWNGTIVTSNSLDKTISQLRKALGDSPTNPEFIETIPRRGYRFIASVKRIEAEQKLETLVEPTSWLKWAIPFIIIVLLSSILISKKNADKDVLSPNGNYVATLKKEGIGYALLLKNLQTGTSEKLDSFPKPESIVADWSYDNNHLIYNTTREEDEFHALNIYNLPAQKRTFIKFPKHEDGTIPSIDAKLPMLLLEHQKKKLEDNSIHYIKYTQNDTIKVLFNDGIISDFEW</sequence>
<dbReference type="InterPro" id="IPR016032">
    <property type="entry name" value="Sig_transdc_resp-reg_C-effctor"/>
</dbReference>
<proteinExistence type="predicted"/>
<keyword evidence="1 2" id="KW-0238">DNA-binding</keyword>
<dbReference type="CDD" id="cd00383">
    <property type="entry name" value="trans_reg_C"/>
    <property type="match status" value="1"/>
</dbReference>
<dbReference type="RefSeq" id="WP_084732584.1">
    <property type="nucleotide sequence ID" value="NZ_FQWL01000002.1"/>
</dbReference>
<dbReference type="GO" id="GO:0000160">
    <property type="term" value="P:phosphorelay signal transduction system"/>
    <property type="evidence" value="ECO:0007669"/>
    <property type="project" value="InterPro"/>
</dbReference>
<dbReference type="AlphaFoldDB" id="A0A1M5K8R1"/>
<evidence type="ECO:0000256" key="1">
    <source>
        <dbReference type="ARBA" id="ARBA00023125"/>
    </source>
</evidence>
<dbReference type="Pfam" id="PF00486">
    <property type="entry name" value="Trans_reg_C"/>
    <property type="match status" value="1"/>
</dbReference>
<dbReference type="InterPro" id="IPR001867">
    <property type="entry name" value="OmpR/PhoB-type_DNA-bd"/>
</dbReference>
<dbReference type="InterPro" id="IPR036388">
    <property type="entry name" value="WH-like_DNA-bd_sf"/>
</dbReference>
<reference evidence="5" key="1">
    <citation type="submission" date="2016-11" db="EMBL/GenBank/DDBJ databases">
        <authorList>
            <person name="Varghese N."/>
            <person name="Submissions S."/>
        </authorList>
    </citation>
    <scope>NUCLEOTIDE SEQUENCE [LARGE SCALE GENOMIC DNA]</scope>
    <source>
        <strain evidence="5">DSM 22638</strain>
    </source>
</reference>
<dbReference type="GO" id="GO:0006355">
    <property type="term" value="P:regulation of DNA-templated transcription"/>
    <property type="evidence" value="ECO:0007669"/>
    <property type="project" value="InterPro"/>
</dbReference>
<dbReference type="Gene3D" id="1.10.10.10">
    <property type="entry name" value="Winged helix-like DNA-binding domain superfamily/Winged helix DNA-binding domain"/>
    <property type="match status" value="1"/>
</dbReference>